<sequence>MDLIEQVSKYGMKIWQINQYLFKNLQHILFTKLEKFWGKDLFLWLINVRILGGNYVAIKTIRRQSNILCQVNEINILSRLCHDNVVKMFGVLDDPDPDTKIVLEYLECGCLFEYVLKTEMTESDQLIILKGISKGMQYLHEMNVIHRDLASRNILLGSQLTAKISDFGFSVLTTVANFYAYFEYSKEELNRMPYRYLPPESVAGLLDTPGTKCVYSKSGDVWSYAAIIYEMMVPGKVPFHEFGTNNVVEIVRRICKGFYPMCCPTKSNSFMSNLSQAIFKCPRDQRPTFEEILKTIENRLECLSVNDFAISHQPISQAQKTEDGTNMTNVALGSVDSGIGSTSFSMDSTCGIDVITNLLFNKIIKLILLSIDNDELDQLKNCSDIKAAVVLQNVTTVLPDMDFAEGIFKKFGRPNLKINAIKRLSSKSLAIVVKSRSSNTTMNPEMIKALSSMVNDIKACSSVYSSSIKVDLYNREEFNLDETG</sequence>
<gene>
    <name evidence="2" type="ORF">Fcan01_26915</name>
</gene>
<dbReference type="STRING" id="158441.A0A226CXY3"/>
<reference evidence="2 3" key="1">
    <citation type="submission" date="2015-12" db="EMBL/GenBank/DDBJ databases">
        <title>The genome of Folsomia candida.</title>
        <authorList>
            <person name="Faddeeva A."/>
            <person name="Derks M.F."/>
            <person name="Anvar Y."/>
            <person name="Smit S."/>
            <person name="Van Straalen N."/>
            <person name="Roelofs D."/>
        </authorList>
    </citation>
    <scope>NUCLEOTIDE SEQUENCE [LARGE SCALE GENOMIC DNA]</scope>
    <source>
        <strain evidence="2 3">VU population</strain>
        <tissue evidence="2">Whole body</tissue>
    </source>
</reference>
<dbReference type="PROSITE" id="PS50011">
    <property type="entry name" value="PROTEIN_KINASE_DOM"/>
    <property type="match status" value="1"/>
</dbReference>
<dbReference type="InterPro" id="IPR000719">
    <property type="entry name" value="Prot_kinase_dom"/>
</dbReference>
<keyword evidence="2" id="KW-0675">Receptor</keyword>
<dbReference type="EMBL" id="LNIX01000047">
    <property type="protein sequence ID" value="OXA38185.1"/>
    <property type="molecule type" value="Genomic_DNA"/>
</dbReference>
<keyword evidence="3" id="KW-1185">Reference proteome</keyword>
<dbReference type="InterPro" id="IPR001245">
    <property type="entry name" value="Ser-Thr/Tyr_kinase_cat_dom"/>
</dbReference>
<dbReference type="Proteomes" id="UP000198287">
    <property type="component" value="Unassembled WGS sequence"/>
</dbReference>
<protein>
    <submittedName>
        <fullName evidence="2">Ephrin type-B receptor 1</fullName>
    </submittedName>
</protein>
<comment type="caution">
    <text evidence="2">The sequence shown here is derived from an EMBL/GenBank/DDBJ whole genome shotgun (WGS) entry which is preliminary data.</text>
</comment>
<dbReference type="Gene3D" id="1.10.510.10">
    <property type="entry name" value="Transferase(Phosphotransferase) domain 1"/>
    <property type="match status" value="1"/>
</dbReference>
<dbReference type="SMART" id="SM00219">
    <property type="entry name" value="TyrKc"/>
    <property type="match status" value="1"/>
</dbReference>
<dbReference type="GO" id="GO:0004714">
    <property type="term" value="F:transmembrane receptor protein tyrosine kinase activity"/>
    <property type="evidence" value="ECO:0007669"/>
    <property type="project" value="TreeGrafter"/>
</dbReference>
<dbReference type="GO" id="GO:0005886">
    <property type="term" value="C:plasma membrane"/>
    <property type="evidence" value="ECO:0007669"/>
    <property type="project" value="TreeGrafter"/>
</dbReference>
<accession>A0A226CXY3</accession>
<evidence type="ECO:0000313" key="2">
    <source>
        <dbReference type="EMBL" id="OXA38185.1"/>
    </source>
</evidence>
<dbReference type="InterPro" id="IPR011009">
    <property type="entry name" value="Kinase-like_dom_sf"/>
</dbReference>
<dbReference type="SUPFAM" id="SSF56112">
    <property type="entry name" value="Protein kinase-like (PK-like)"/>
    <property type="match status" value="1"/>
</dbReference>
<dbReference type="InterPro" id="IPR050122">
    <property type="entry name" value="RTK"/>
</dbReference>
<dbReference type="AlphaFoldDB" id="A0A226CXY3"/>
<dbReference type="PANTHER" id="PTHR24416:SF611">
    <property type="entry name" value="TYROSINE-PROTEIN KINASE TRANSMEMBRANE RECEPTOR ROR"/>
    <property type="match status" value="1"/>
</dbReference>
<dbReference type="PROSITE" id="PS00109">
    <property type="entry name" value="PROTEIN_KINASE_TYR"/>
    <property type="match status" value="1"/>
</dbReference>
<dbReference type="InterPro" id="IPR020635">
    <property type="entry name" value="Tyr_kinase_cat_dom"/>
</dbReference>
<name>A0A226CXY3_FOLCA</name>
<dbReference type="OrthoDB" id="248923at2759"/>
<dbReference type="PANTHER" id="PTHR24416">
    <property type="entry name" value="TYROSINE-PROTEIN KINASE RECEPTOR"/>
    <property type="match status" value="1"/>
</dbReference>
<feature type="domain" description="Protein kinase" evidence="1">
    <location>
        <begin position="31"/>
        <end position="300"/>
    </location>
</feature>
<dbReference type="Pfam" id="PF07714">
    <property type="entry name" value="PK_Tyr_Ser-Thr"/>
    <property type="match status" value="1"/>
</dbReference>
<evidence type="ECO:0000259" key="1">
    <source>
        <dbReference type="PROSITE" id="PS50011"/>
    </source>
</evidence>
<organism evidence="2 3">
    <name type="scientific">Folsomia candida</name>
    <name type="common">Springtail</name>
    <dbReference type="NCBI Taxonomy" id="158441"/>
    <lineage>
        <taxon>Eukaryota</taxon>
        <taxon>Metazoa</taxon>
        <taxon>Ecdysozoa</taxon>
        <taxon>Arthropoda</taxon>
        <taxon>Hexapoda</taxon>
        <taxon>Collembola</taxon>
        <taxon>Entomobryomorpha</taxon>
        <taxon>Isotomoidea</taxon>
        <taxon>Isotomidae</taxon>
        <taxon>Proisotominae</taxon>
        <taxon>Folsomia</taxon>
    </lineage>
</organism>
<evidence type="ECO:0000313" key="3">
    <source>
        <dbReference type="Proteomes" id="UP000198287"/>
    </source>
</evidence>
<proteinExistence type="predicted"/>
<dbReference type="GO" id="GO:0043235">
    <property type="term" value="C:receptor complex"/>
    <property type="evidence" value="ECO:0007669"/>
    <property type="project" value="TreeGrafter"/>
</dbReference>
<dbReference type="GO" id="GO:0007169">
    <property type="term" value="P:cell surface receptor protein tyrosine kinase signaling pathway"/>
    <property type="evidence" value="ECO:0007669"/>
    <property type="project" value="TreeGrafter"/>
</dbReference>
<dbReference type="InterPro" id="IPR008266">
    <property type="entry name" value="Tyr_kinase_AS"/>
</dbReference>
<dbReference type="GO" id="GO:0005524">
    <property type="term" value="F:ATP binding"/>
    <property type="evidence" value="ECO:0007669"/>
    <property type="project" value="InterPro"/>
</dbReference>